<evidence type="ECO:0000313" key="4">
    <source>
        <dbReference type="Proteomes" id="UP000324897"/>
    </source>
</evidence>
<proteinExistence type="predicted"/>
<comment type="caution">
    <text evidence="3">The sequence shown here is derived from an EMBL/GenBank/DDBJ whole genome shotgun (WGS) entry which is preliminary data.</text>
</comment>
<dbReference type="PANTHER" id="PTHR33110">
    <property type="entry name" value="F-BOX/KELCH-REPEAT PROTEIN-RELATED"/>
    <property type="match status" value="1"/>
</dbReference>
<dbReference type="OrthoDB" id="642536at2759"/>
<dbReference type="PANTHER" id="PTHR33110:SF71">
    <property type="entry name" value="F-BOX_KELCH-REPEAT PROTEIN"/>
    <property type="match status" value="1"/>
</dbReference>
<dbReference type="Pfam" id="PF03478">
    <property type="entry name" value="Beta-prop_KIB1-4"/>
    <property type="match status" value="1"/>
</dbReference>
<evidence type="ECO:0000259" key="2">
    <source>
        <dbReference type="Pfam" id="PF03478"/>
    </source>
</evidence>
<dbReference type="Gramene" id="TVU39233">
    <property type="protein sequence ID" value="TVU39233"/>
    <property type="gene ID" value="EJB05_12642"/>
</dbReference>
<dbReference type="AlphaFoldDB" id="A0A5J9VU10"/>
<reference evidence="3 4" key="1">
    <citation type="journal article" date="2019" name="Sci. Rep.">
        <title>A high-quality genome of Eragrostis curvula grass provides insights into Poaceae evolution and supports new strategies to enhance forage quality.</title>
        <authorList>
            <person name="Carballo J."/>
            <person name="Santos B.A.C.M."/>
            <person name="Zappacosta D."/>
            <person name="Garbus I."/>
            <person name="Selva J.P."/>
            <person name="Gallo C.A."/>
            <person name="Diaz A."/>
            <person name="Albertini E."/>
            <person name="Caccamo M."/>
            <person name="Echenique V."/>
        </authorList>
    </citation>
    <scope>NUCLEOTIDE SEQUENCE [LARGE SCALE GENOMIC DNA]</scope>
    <source>
        <strain evidence="4">cv. Victoria</strain>
        <tissue evidence="3">Leaf</tissue>
    </source>
</reference>
<dbReference type="EMBL" id="RWGY01000007">
    <property type="protein sequence ID" value="TVU39233.1"/>
    <property type="molecule type" value="Genomic_DNA"/>
</dbReference>
<feature type="non-terminal residue" evidence="3">
    <location>
        <position position="1"/>
    </location>
</feature>
<dbReference type="Gene3D" id="1.20.1280.50">
    <property type="match status" value="1"/>
</dbReference>
<dbReference type="Pfam" id="PF00646">
    <property type="entry name" value="F-box"/>
    <property type="match status" value="1"/>
</dbReference>
<dbReference type="InterPro" id="IPR001810">
    <property type="entry name" value="F-box_dom"/>
</dbReference>
<feature type="domain" description="KIB1-4 beta-propeller" evidence="2">
    <location>
        <begin position="64"/>
        <end position="293"/>
    </location>
</feature>
<feature type="domain" description="F-box" evidence="1">
    <location>
        <begin position="9"/>
        <end position="49"/>
    </location>
</feature>
<accession>A0A5J9VU10</accession>
<organism evidence="3 4">
    <name type="scientific">Eragrostis curvula</name>
    <name type="common">weeping love grass</name>
    <dbReference type="NCBI Taxonomy" id="38414"/>
    <lineage>
        <taxon>Eukaryota</taxon>
        <taxon>Viridiplantae</taxon>
        <taxon>Streptophyta</taxon>
        <taxon>Embryophyta</taxon>
        <taxon>Tracheophyta</taxon>
        <taxon>Spermatophyta</taxon>
        <taxon>Magnoliopsida</taxon>
        <taxon>Liliopsida</taxon>
        <taxon>Poales</taxon>
        <taxon>Poaceae</taxon>
        <taxon>PACMAD clade</taxon>
        <taxon>Chloridoideae</taxon>
        <taxon>Eragrostideae</taxon>
        <taxon>Eragrostidinae</taxon>
        <taxon>Eragrostis</taxon>
    </lineage>
</organism>
<protein>
    <submittedName>
        <fullName evidence="3">Uncharacterized protein</fullName>
    </submittedName>
</protein>
<evidence type="ECO:0000259" key="1">
    <source>
        <dbReference type="Pfam" id="PF00646"/>
    </source>
</evidence>
<evidence type="ECO:0000313" key="3">
    <source>
        <dbReference type="EMBL" id="TVU39233.1"/>
    </source>
</evidence>
<gene>
    <name evidence="3" type="ORF">EJB05_12642</name>
</gene>
<dbReference type="InterPro" id="IPR005174">
    <property type="entry name" value="KIB1-4_b-propeller"/>
</dbReference>
<dbReference type="InterPro" id="IPR036047">
    <property type="entry name" value="F-box-like_dom_sf"/>
</dbReference>
<name>A0A5J9VU10_9POAL</name>
<dbReference type="SUPFAM" id="SSF81383">
    <property type="entry name" value="F-box domain"/>
    <property type="match status" value="1"/>
</dbReference>
<keyword evidence="4" id="KW-1185">Reference proteome</keyword>
<sequence>MAEATPPSWAEIPRDLASKVLSLLPTHADRVRFAAVCPQWRAAARQLRLPRPLPVLALPDGTIYSCPDGKPLHFPGLDLAGFKTACGNWLVFLRDEDCFLVDPFAGATVTLPALSHVRPIPPDAVARYVMFGNVAMFYPFATWMHIIEPNKIPGKLYAIDQDENLLVVNISEHPTTGNPQVSQIEQVIKGNPFHTTIHTAVKKKIYLVESCGTLLMVRRKVHCRVEGLGLVAGQNEFEVFKADLEQSLWVNVKTLGDDQMLFLGRPCSRAVSASQYRMSGDQIFFLDDIMENDFEEYTFEEEISSVSAYNMRTGEVSSPLPMVWNHKMITAAWLFPCD</sequence>
<dbReference type="Proteomes" id="UP000324897">
    <property type="component" value="Chromosome 4"/>
</dbReference>